<dbReference type="SUPFAM" id="SSF52058">
    <property type="entry name" value="L domain-like"/>
    <property type="match status" value="1"/>
</dbReference>
<dbReference type="AlphaFoldDB" id="A0A4Z2DL82"/>
<sequence>MVFTLDLEIDFDRVSAANFGAYLPNLKHMRLSHSNIRSVRDLGACFNNLEVIWMTRCCLVSLDGLSSFANLVELYVAFNGISDLSPCAVLDNIEVLDLEGNLIEDKTSLSFLRLCHSLTSLTLEGNPLVTKCGGNARYRKLVRKELPQLVTLDDIPIQNNPASHSGEYDITKFGSEWDYINILLKEIGLLSDRKKNVSSENKSEYHLATGAIIEAGRSTLGLKPTPLLKQKRISQFTRSKNNCVTSTLPRSPSEIINSEVNSDEEGRVSELTTGKIICGGISAALRNRRSSTQTGAVGKPKSACLTSEGKSSVTLPLDISGGWKSDESLNPNESDMQHADKAVAVECENILKQEFDIQKECDIVFKELAEWRKLHSDSKLFNSNKKVENSKQNLAKRVTGCDADLSSTKSNKTTDSCLNVQHDCRSNIVTSNKPLNNSNQILNGHKNCLVNSIQNQNHKNTVSVEMLSSTGKSQSKIKQKAEISTNSIENRSVSNDPSITKFNFLSNSPSVFVEATNADLPNLLNSSNCSFSLQKSKKSGSHADECFYDEEMIANNECDTHNLNCLKQLPQNSDNSNIQQQQQQHQVRILKTSNVTSNNRVNRNESSNKLALKFTKSSKSTTIQPLPSKPLVKSEN</sequence>
<accession>A0A4Z2DL82</accession>
<dbReference type="PANTHER" id="PTHR22708:SF0">
    <property type="entry name" value="LEUCINE-RICH REPEAT-CONTAINING PROTEIN 56"/>
    <property type="match status" value="1"/>
</dbReference>
<protein>
    <submittedName>
        <fullName evidence="2">Leucine-rich repeat-containing protein</fullName>
    </submittedName>
</protein>
<keyword evidence="3" id="KW-1185">Reference proteome</keyword>
<dbReference type="PANTHER" id="PTHR22708">
    <property type="entry name" value="LEUCINE-RICH REPEAT-CONTAINING PROTEIN 56"/>
    <property type="match status" value="1"/>
</dbReference>
<feature type="region of interest" description="Disordered" evidence="1">
    <location>
        <begin position="616"/>
        <end position="636"/>
    </location>
</feature>
<evidence type="ECO:0000313" key="2">
    <source>
        <dbReference type="EMBL" id="TNN17167.1"/>
    </source>
</evidence>
<dbReference type="OrthoDB" id="676979at2759"/>
<evidence type="ECO:0000313" key="3">
    <source>
        <dbReference type="Proteomes" id="UP000311919"/>
    </source>
</evidence>
<gene>
    <name evidence="2" type="ORF">EWB00_011295</name>
</gene>
<feature type="compositionally biased region" description="Polar residues" evidence="1">
    <location>
        <begin position="616"/>
        <end position="625"/>
    </location>
</feature>
<proteinExistence type="predicted"/>
<dbReference type="PROSITE" id="PS51450">
    <property type="entry name" value="LRR"/>
    <property type="match status" value="1"/>
</dbReference>
<comment type="caution">
    <text evidence="2">The sequence shown here is derived from an EMBL/GenBank/DDBJ whole genome shotgun (WGS) entry which is preliminary data.</text>
</comment>
<dbReference type="InterPro" id="IPR032675">
    <property type="entry name" value="LRR_dom_sf"/>
</dbReference>
<dbReference type="Gene3D" id="3.80.10.10">
    <property type="entry name" value="Ribonuclease Inhibitor"/>
    <property type="match status" value="1"/>
</dbReference>
<name>A0A4Z2DL82_SCHJA</name>
<organism evidence="2 3">
    <name type="scientific">Schistosoma japonicum</name>
    <name type="common">Blood fluke</name>
    <dbReference type="NCBI Taxonomy" id="6182"/>
    <lineage>
        <taxon>Eukaryota</taxon>
        <taxon>Metazoa</taxon>
        <taxon>Spiralia</taxon>
        <taxon>Lophotrochozoa</taxon>
        <taxon>Platyhelminthes</taxon>
        <taxon>Trematoda</taxon>
        <taxon>Digenea</taxon>
        <taxon>Strigeidida</taxon>
        <taxon>Schistosomatoidea</taxon>
        <taxon>Schistosomatidae</taxon>
        <taxon>Schistosoma</taxon>
    </lineage>
</organism>
<dbReference type="InterPro" id="IPR001611">
    <property type="entry name" value="Leu-rich_rpt"/>
</dbReference>
<dbReference type="InterPro" id="IPR040091">
    <property type="entry name" value="LRRC56"/>
</dbReference>
<dbReference type="EMBL" id="SKCS01000095">
    <property type="protein sequence ID" value="TNN17167.1"/>
    <property type="molecule type" value="Genomic_DNA"/>
</dbReference>
<evidence type="ECO:0000256" key="1">
    <source>
        <dbReference type="SAM" id="MobiDB-lite"/>
    </source>
</evidence>
<dbReference type="STRING" id="6182.A0A4Z2DL82"/>
<dbReference type="Proteomes" id="UP000311919">
    <property type="component" value="Unassembled WGS sequence"/>
</dbReference>
<reference evidence="2 3" key="1">
    <citation type="submission" date="2019-03" db="EMBL/GenBank/DDBJ databases">
        <title>An improved genome assembly of the fluke Schistosoma japonicum.</title>
        <authorList>
            <person name="Hu W."/>
            <person name="Luo F."/>
            <person name="Yin M."/>
            <person name="Mo X."/>
            <person name="Sun C."/>
            <person name="Wu Q."/>
            <person name="Zhu B."/>
            <person name="Xiang M."/>
            <person name="Wang J."/>
            <person name="Wang Y."/>
            <person name="Zhang T."/>
            <person name="Xu B."/>
            <person name="Zheng H."/>
            <person name="Feng Z."/>
        </authorList>
    </citation>
    <scope>NUCLEOTIDE SEQUENCE [LARGE SCALE GENOMIC DNA]</scope>
    <source>
        <strain evidence="2">HuSjv2</strain>
        <tissue evidence="2">Worms</tissue>
    </source>
</reference>